<reference evidence="3 4" key="1">
    <citation type="submission" date="2020-07" db="EMBL/GenBank/DDBJ databases">
        <authorList>
            <person name="Sun Q."/>
        </authorList>
    </citation>
    <scope>NUCLEOTIDE SEQUENCE [LARGE SCALE GENOMIC DNA]</scope>
    <source>
        <strain evidence="3 4">MAH-1</strain>
    </source>
</reference>
<dbReference type="PANTHER" id="PTHR23028">
    <property type="entry name" value="ACETYLTRANSFERASE"/>
    <property type="match status" value="1"/>
</dbReference>
<dbReference type="PANTHER" id="PTHR23028:SF134">
    <property type="entry name" value="PUTATIVE (AFU_ORTHOLOGUE AFUA_4G08520)-RELATED"/>
    <property type="match status" value="1"/>
</dbReference>
<feature type="transmembrane region" description="Helical" evidence="1">
    <location>
        <begin position="46"/>
        <end position="65"/>
    </location>
</feature>
<name>A0A7Y8Y1Q3_9FLAO</name>
<accession>A0A7Y8Y1Q3</accession>
<keyword evidence="4" id="KW-1185">Reference proteome</keyword>
<evidence type="ECO:0000313" key="3">
    <source>
        <dbReference type="EMBL" id="NYA70243.1"/>
    </source>
</evidence>
<feature type="transmembrane region" description="Helical" evidence="1">
    <location>
        <begin position="115"/>
        <end position="134"/>
    </location>
</feature>
<feature type="transmembrane region" description="Helical" evidence="1">
    <location>
        <begin position="240"/>
        <end position="258"/>
    </location>
</feature>
<dbReference type="InterPro" id="IPR002656">
    <property type="entry name" value="Acyl_transf_3_dom"/>
</dbReference>
<dbReference type="RefSeq" id="WP_176005060.1">
    <property type="nucleotide sequence ID" value="NZ_JABWMI010000006.1"/>
</dbReference>
<gene>
    <name evidence="3" type="ORF">HZF10_04870</name>
</gene>
<feature type="transmembrane region" description="Helical" evidence="1">
    <location>
        <begin position="85"/>
        <end position="103"/>
    </location>
</feature>
<protein>
    <submittedName>
        <fullName evidence="3">Acyltransferase</fullName>
    </submittedName>
</protein>
<feature type="transmembrane region" description="Helical" evidence="1">
    <location>
        <begin position="174"/>
        <end position="192"/>
    </location>
</feature>
<sequence length="369" mass="41662">MSETLKTKPHFPILDGLRGVAAIMVVIFHLFETHATSHQDQIVNHGYLAVDFFFLLSGFVIGYAYDDRWHKMSVGDFFKRRLIRLQPMVIVGMLIGGALFYFQQAPIWPNIAETPIWKMILVMLIGCTLLPLPLSMDIRGWTEMHPLNGPGWSLFYEYIANILYALGIRKFSKTALTVLVVLSGTALAHYVITSPGGDIVGGWALTGEQMRIGFSRVMFPFFGGLLLFRISKLAKIPNAFFWSSLLVVIVLAFPRVGGTETLWLNGVYEAIAILLVFPLIVYIGASGSLVSNASKKTCKFLGEISYPIYITHYPLIYVYTAWVSRTKPTLSQALPYLCLTFVSAVVLAYVCLRFYDIPVRKWFQQKFQR</sequence>
<feature type="domain" description="Acyltransferase 3" evidence="2">
    <location>
        <begin position="14"/>
        <end position="350"/>
    </location>
</feature>
<organism evidence="3 4">
    <name type="scientific">Flavobacterium agri</name>
    <dbReference type="NCBI Taxonomy" id="2743471"/>
    <lineage>
        <taxon>Bacteria</taxon>
        <taxon>Pseudomonadati</taxon>
        <taxon>Bacteroidota</taxon>
        <taxon>Flavobacteriia</taxon>
        <taxon>Flavobacteriales</taxon>
        <taxon>Flavobacteriaceae</taxon>
        <taxon>Flavobacterium</taxon>
    </lineage>
</organism>
<keyword evidence="3" id="KW-0012">Acyltransferase</keyword>
<dbReference type="Proteomes" id="UP000535020">
    <property type="component" value="Unassembled WGS sequence"/>
</dbReference>
<keyword evidence="3" id="KW-0808">Transferase</keyword>
<feature type="transmembrane region" description="Helical" evidence="1">
    <location>
        <begin position="304"/>
        <end position="322"/>
    </location>
</feature>
<keyword evidence="1" id="KW-0812">Transmembrane</keyword>
<feature type="transmembrane region" description="Helical" evidence="1">
    <location>
        <begin position="334"/>
        <end position="355"/>
    </location>
</feature>
<dbReference type="Pfam" id="PF01757">
    <property type="entry name" value="Acyl_transf_3"/>
    <property type="match status" value="1"/>
</dbReference>
<feature type="transmembrane region" description="Helical" evidence="1">
    <location>
        <begin position="270"/>
        <end position="292"/>
    </location>
</feature>
<keyword evidence="1" id="KW-1133">Transmembrane helix</keyword>
<dbReference type="InterPro" id="IPR050879">
    <property type="entry name" value="Acyltransferase_3"/>
</dbReference>
<keyword evidence="1" id="KW-0472">Membrane</keyword>
<proteinExistence type="predicted"/>
<feature type="transmembrane region" description="Helical" evidence="1">
    <location>
        <begin position="12"/>
        <end position="31"/>
    </location>
</feature>
<feature type="transmembrane region" description="Helical" evidence="1">
    <location>
        <begin position="212"/>
        <end position="228"/>
    </location>
</feature>
<comment type="caution">
    <text evidence="3">The sequence shown here is derived from an EMBL/GenBank/DDBJ whole genome shotgun (WGS) entry which is preliminary data.</text>
</comment>
<evidence type="ECO:0000256" key="1">
    <source>
        <dbReference type="SAM" id="Phobius"/>
    </source>
</evidence>
<dbReference type="GO" id="GO:0016747">
    <property type="term" value="F:acyltransferase activity, transferring groups other than amino-acyl groups"/>
    <property type="evidence" value="ECO:0007669"/>
    <property type="project" value="InterPro"/>
</dbReference>
<evidence type="ECO:0000259" key="2">
    <source>
        <dbReference type="Pfam" id="PF01757"/>
    </source>
</evidence>
<dbReference type="AlphaFoldDB" id="A0A7Y8Y1Q3"/>
<evidence type="ECO:0000313" key="4">
    <source>
        <dbReference type="Proteomes" id="UP000535020"/>
    </source>
</evidence>
<dbReference type="EMBL" id="JACBJI010000002">
    <property type="protein sequence ID" value="NYA70243.1"/>
    <property type="molecule type" value="Genomic_DNA"/>
</dbReference>